<protein>
    <submittedName>
        <fullName evidence="1">Uncharacterized protein</fullName>
    </submittedName>
</protein>
<feature type="non-terminal residue" evidence="1">
    <location>
        <position position="1"/>
    </location>
</feature>
<reference evidence="1" key="1">
    <citation type="journal article" date="2020" name="Stud. Mycol.">
        <title>101 Dothideomycetes genomes: a test case for predicting lifestyles and emergence of pathogens.</title>
        <authorList>
            <person name="Haridas S."/>
            <person name="Albert R."/>
            <person name="Binder M."/>
            <person name="Bloem J."/>
            <person name="Labutti K."/>
            <person name="Salamov A."/>
            <person name="Andreopoulos B."/>
            <person name="Baker S."/>
            <person name="Barry K."/>
            <person name="Bills G."/>
            <person name="Bluhm B."/>
            <person name="Cannon C."/>
            <person name="Castanera R."/>
            <person name="Culley D."/>
            <person name="Daum C."/>
            <person name="Ezra D."/>
            <person name="Gonzalez J."/>
            <person name="Henrissat B."/>
            <person name="Kuo A."/>
            <person name="Liang C."/>
            <person name="Lipzen A."/>
            <person name="Lutzoni F."/>
            <person name="Magnuson J."/>
            <person name="Mondo S."/>
            <person name="Nolan M."/>
            <person name="Ohm R."/>
            <person name="Pangilinan J."/>
            <person name="Park H.-J."/>
            <person name="Ramirez L."/>
            <person name="Alfaro M."/>
            <person name="Sun H."/>
            <person name="Tritt A."/>
            <person name="Yoshinaga Y."/>
            <person name="Zwiers L.-H."/>
            <person name="Turgeon B."/>
            <person name="Goodwin S."/>
            <person name="Spatafora J."/>
            <person name="Crous P."/>
            <person name="Grigoriev I."/>
        </authorList>
    </citation>
    <scope>NUCLEOTIDE SEQUENCE</scope>
    <source>
        <strain evidence="1">CBS 161.51</strain>
    </source>
</reference>
<name>A0A6A5T8F5_9PLEO</name>
<dbReference type="OrthoDB" id="5405126at2759"/>
<organism evidence="1 2">
    <name type="scientific">Clathrospora elynae</name>
    <dbReference type="NCBI Taxonomy" id="706981"/>
    <lineage>
        <taxon>Eukaryota</taxon>
        <taxon>Fungi</taxon>
        <taxon>Dikarya</taxon>
        <taxon>Ascomycota</taxon>
        <taxon>Pezizomycotina</taxon>
        <taxon>Dothideomycetes</taxon>
        <taxon>Pleosporomycetidae</taxon>
        <taxon>Pleosporales</taxon>
        <taxon>Diademaceae</taxon>
        <taxon>Clathrospora</taxon>
    </lineage>
</organism>
<dbReference type="Proteomes" id="UP000800038">
    <property type="component" value="Unassembled WGS sequence"/>
</dbReference>
<keyword evidence="2" id="KW-1185">Reference proteome</keyword>
<dbReference type="EMBL" id="ML976010">
    <property type="protein sequence ID" value="KAF1945257.1"/>
    <property type="molecule type" value="Genomic_DNA"/>
</dbReference>
<gene>
    <name evidence="1" type="ORF">EJ02DRAFT_396449</name>
</gene>
<sequence length="393" mass="44628">MILIRRSCQSALRGPNNVSRCSNASRRAFSESCVRTRGALPVFLEPSSPELSALLSKFNSKILLPYHLTKEQEKLVFRHENKAKLEAEPVEISLGDVTLPLEHINQMQLPNHWSHFKEIISKSKTKEDWENLVRILEGFENAGIPVKPRRQELVVRQLNRHGMQHLVLKALQRPKATGLRLSDWGVLIQVVRGVHDKAALADWEKEETSKAFRMAKQVVDLMEDEEHCGGQTKGPEGAQKDWRGKPVVVALPTELAAIMAERHGGDVDKLKKLANRLINALKQDNYMKELDTTAKHATQTTADFGTVGKQLIFVSRYCHDLFQLTIVWNALKTSRKVLGADMPMAEEAQQFETRVEEVLMLGFEAVDKLKLREGQDLSPKFVEYIREGIEKCR</sequence>
<accession>A0A6A5T8F5</accession>
<proteinExistence type="predicted"/>
<dbReference type="AlphaFoldDB" id="A0A6A5T8F5"/>
<evidence type="ECO:0000313" key="2">
    <source>
        <dbReference type="Proteomes" id="UP000800038"/>
    </source>
</evidence>
<evidence type="ECO:0000313" key="1">
    <source>
        <dbReference type="EMBL" id="KAF1945257.1"/>
    </source>
</evidence>